<keyword evidence="6" id="KW-0472">Membrane</keyword>
<dbReference type="EMBL" id="NFZW01000010">
    <property type="protein sequence ID" value="RFA36104.1"/>
    <property type="molecule type" value="Genomic_DNA"/>
</dbReference>
<comment type="caution">
    <text evidence="8">The sequence shown here is derived from an EMBL/GenBank/DDBJ whole genome shotgun (WGS) entry which is preliminary data.</text>
</comment>
<reference evidence="9" key="1">
    <citation type="submission" date="2017-05" db="EMBL/GenBank/DDBJ databases">
        <authorList>
            <person name="Sharma S."/>
            <person name="Sidhu C."/>
            <person name="Pinnaka A.K."/>
        </authorList>
    </citation>
    <scope>NUCLEOTIDE SEQUENCE [LARGE SCALE GENOMIC DNA]</scope>
    <source>
        <strain evidence="9">AK93</strain>
    </source>
</reference>
<keyword evidence="7" id="KW-0998">Cell outer membrane</keyword>
<evidence type="ECO:0008006" key="10">
    <source>
        <dbReference type="Google" id="ProtNLM"/>
    </source>
</evidence>
<protein>
    <recommendedName>
        <fullName evidence="10">Outer membrane protein beta-barrel domain-containing protein</fullName>
    </recommendedName>
</protein>
<dbReference type="Gene3D" id="2.40.160.60">
    <property type="entry name" value="Outer membrane protein transport protein (OMPP1/FadL/TodX)"/>
    <property type="match status" value="1"/>
</dbReference>
<dbReference type="PANTHER" id="PTHR35093:SF8">
    <property type="entry name" value="OUTER MEMBRANE PROTEIN NMB0088-RELATED"/>
    <property type="match status" value="1"/>
</dbReference>
<evidence type="ECO:0000313" key="8">
    <source>
        <dbReference type="EMBL" id="RFA36104.1"/>
    </source>
</evidence>
<dbReference type="OrthoDB" id="19849at2"/>
<dbReference type="Pfam" id="PF03349">
    <property type="entry name" value="Toluene_X"/>
    <property type="match status" value="1"/>
</dbReference>
<dbReference type="Proteomes" id="UP000256763">
    <property type="component" value="Unassembled WGS sequence"/>
</dbReference>
<proteinExistence type="inferred from homology"/>
<evidence type="ECO:0000256" key="6">
    <source>
        <dbReference type="ARBA" id="ARBA00023136"/>
    </source>
</evidence>
<dbReference type="GO" id="GO:0015483">
    <property type="term" value="F:long-chain fatty acid transporting porin activity"/>
    <property type="evidence" value="ECO:0007669"/>
    <property type="project" value="TreeGrafter"/>
</dbReference>
<evidence type="ECO:0000313" key="9">
    <source>
        <dbReference type="Proteomes" id="UP000256763"/>
    </source>
</evidence>
<sequence>MRRSPRGPDSDRVILATGLSWTLMPRFTLDAAYTYTHFRDSDINNRENPAGTYHRLEGEYSGHIHSLGLQANYRF</sequence>
<evidence type="ECO:0000256" key="2">
    <source>
        <dbReference type="ARBA" id="ARBA00008163"/>
    </source>
</evidence>
<comment type="subcellular location">
    <subcellularLocation>
        <location evidence="1">Cell outer membrane</location>
        <topology evidence="1">Multi-pass membrane protein</topology>
    </subcellularLocation>
</comment>
<comment type="similarity">
    <text evidence="2">Belongs to the OmpP1/FadL family.</text>
</comment>
<keyword evidence="9" id="KW-1185">Reference proteome</keyword>
<evidence type="ECO:0000256" key="1">
    <source>
        <dbReference type="ARBA" id="ARBA00004571"/>
    </source>
</evidence>
<accession>A0A3E0WT08</accession>
<evidence type="ECO:0000256" key="7">
    <source>
        <dbReference type="ARBA" id="ARBA00023237"/>
    </source>
</evidence>
<evidence type="ECO:0000256" key="4">
    <source>
        <dbReference type="ARBA" id="ARBA00022692"/>
    </source>
</evidence>
<keyword evidence="5" id="KW-0732">Signal</keyword>
<evidence type="ECO:0000256" key="3">
    <source>
        <dbReference type="ARBA" id="ARBA00022452"/>
    </source>
</evidence>
<dbReference type="GO" id="GO:0009279">
    <property type="term" value="C:cell outer membrane"/>
    <property type="evidence" value="ECO:0007669"/>
    <property type="project" value="UniProtKB-SubCell"/>
</dbReference>
<keyword evidence="3" id="KW-1134">Transmembrane beta strand</keyword>
<dbReference type="PANTHER" id="PTHR35093">
    <property type="entry name" value="OUTER MEMBRANE PROTEIN NMB0088-RELATED"/>
    <property type="match status" value="1"/>
</dbReference>
<organism evidence="8 9">
    <name type="scientific">Alkalilimnicola ehrlichii</name>
    <dbReference type="NCBI Taxonomy" id="351052"/>
    <lineage>
        <taxon>Bacteria</taxon>
        <taxon>Pseudomonadati</taxon>
        <taxon>Pseudomonadota</taxon>
        <taxon>Gammaproteobacteria</taxon>
        <taxon>Chromatiales</taxon>
        <taxon>Ectothiorhodospiraceae</taxon>
        <taxon>Alkalilimnicola</taxon>
    </lineage>
</organism>
<dbReference type="SUPFAM" id="SSF56935">
    <property type="entry name" value="Porins"/>
    <property type="match status" value="1"/>
</dbReference>
<dbReference type="InterPro" id="IPR005017">
    <property type="entry name" value="OMPP1/FadL/TodX"/>
</dbReference>
<dbReference type="AlphaFoldDB" id="A0A3E0WT08"/>
<keyword evidence="4" id="KW-0812">Transmembrane</keyword>
<name>A0A3E0WT08_9GAMM</name>
<gene>
    <name evidence="8" type="ORF">CAL65_11655</name>
</gene>
<evidence type="ECO:0000256" key="5">
    <source>
        <dbReference type="ARBA" id="ARBA00022729"/>
    </source>
</evidence>